<proteinExistence type="predicted"/>
<dbReference type="InterPro" id="IPR013783">
    <property type="entry name" value="Ig-like_fold"/>
</dbReference>
<dbReference type="AlphaFoldDB" id="A0A8B6GRM2"/>
<evidence type="ECO:0000256" key="4">
    <source>
        <dbReference type="ARBA" id="ARBA00023319"/>
    </source>
</evidence>
<evidence type="ECO:0000256" key="1">
    <source>
        <dbReference type="ARBA" id="ARBA00022729"/>
    </source>
</evidence>
<dbReference type="Gene3D" id="3.10.100.10">
    <property type="entry name" value="Mannose-Binding Protein A, subunit A"/>
    <property type="match status" value="1"/>
</dbReference>
<dbReference type="InterPro" id="IPR003598">
    <property type="entry name" value="Ig_sub2"/>
</dbReference>
<dbReference type="CDD" id="cd00096">
    <property type="entry name" value="Ig"/>
    <property type="match status" value="2"/>
</dbReference>
<dbReference type="InterPro" id="IPR051170">
    <property type="entry name" value="Neural/epithelial_adhesion"/>
</dbReference>
<gene>
    <name evidence="8" type="ORF">MGAL_10B008932</name>
</gene>
<dbReference type="Gene3D" id="2.60.40.10">
    <property type="entry name" value="Immunoglobulins"/>
    <property type="match status" value="2"/>
</dbReference>
<feature type="domain" description="C-type lectin" evidence="6">
    <location>
        <begin position="1"/>
        <end position="95"/>
    </location>
</feature>
<dbReference type="OrthoDB" id="5973910at2759"/>
<dbReference type="InterPro" id="IPR001304">
    <property type="entry name" value="C-type_lectin-like"/>
</dbReference>
<dbReference type="PANTHER" id="PTHR12231">
    <property type="entry name" value="CTX-RELATED TYPE I TRANSMEMBRANE PROTEIN"/>
    <property type="match status" value="1"/>
</dbReference>
<dbReference type="SUPFAM" id="SSF56436">
    <property type="entry name" value="C-type lectin-like"/>
    <property type="match status" value="1"/>
</dbReference>
<dbReference type="InterPro" id="IPR007110">
    <property type="entry name" value="Ig-like_dom"/>
</dbReference>
<feature type="domain" description="Ig-like" evidence="7">
    <location>
        <begin position="198"/>
        <end position="282"/>
    </location>
</feature>
<dbReference type="CDD" id="cd00037">
    <property type="entry name" value="CLECT"/>
    <property type="match status" value="1"/>
</dbReference>
<accession>A0A8B6GRM2</accession>
<keyword evidence="5" id="KW-0472">Membrane</keyword>
<dbReference type="PANTHER" id="PTHR12231:SF253">
    <property type="entry name" value="DPR-INTERACTING PROTEIN ETA, ISOFORM B-RELATED"/>
    <property type="match status" value="1"/>
</dbReference>
<keyword evidence="9" id="KW-1185">Reference proteome</keyword>
<sequence>MGMELAKFPSELEYDGGVNYIQDMGGTNDVWFGLSSDGTPPYIYKWTDGEPTSWTYWTPDEPNAEASDRCIRLKRNENYGYATRHCSIKYDYLCSFTGSNPIVLTLNDSNVNVSYKTDVILACSYESTLPVSRIFWSFDNSVTTQTTNMGIPGNSGTVIYRIDHAGPDNIGVYQCNVENIFGTERGTEVSFSIILGYPTVQTNQTTVTVLESSSFSLYCFYDGYPEVTSVVWIKNSRRIIMDTVMSDGMATIMISNAKLGDSGNYSCNVSNTQGATESSNITVEIIKVTRKCRCPCSKMGRLSAVDFSNFTKEELRQMLQPEIKKIEKELRVNKSTISAVKNKLISKMEKRTSAVQMGSVAIVFLSVIVGCIVMIDLISFRNWLTNNRRITP</sequence>
<evidence type="ECO:0000256" key="3">
    <source>
        <dbReference type="ARBA" id="ARBA00023157"/>
    </source>
</evidence>
<dbReference type="InterPro" id="IPR036179">
    <property type="entry name" value="Ig-like_dom_sf"/>
</dbReference>
<evidence type="ECO:0000256" key="2">
    <source>
        <dbReference type="ARBA" id="ARBA00022737"/>
    </source>
</evidence>
<keyword evidence="4" id="KW-0393">Immunoglobulin domain</keyword>
<comment type="caution">
    <text evidence="8">The sequence shown here is derived from an EMBL/GenBank/DDBJ whole genome shotgun (WGS) entry which is preliminary data.</text>
</comment>
<dbReference type="Proteomes" id="UP000596742">
    <property type="component" value="Unassembled WGS sequence"/>
</dbReference>
<dbReference type="SUPFAM" id="SSF48726">
    <property type="entry name" value="Immunoglobulin"/>
    <property type="match status" value="2"/>
</dbReference>
<dbReference type="InterPro" id="IPR016187">
    <property type="entry name" value="CTDL_fold"/>
</dbReference>
<protein>
    <submittedName>
        <fullName evidence="8">Uncharacterized protein</fullName>
    </submittedName>
</protein>
<dbReference type="InterPro" id="IPR016186">
    <property type="entry name" value="C-type_lectin-like/link_sf"/>
</dbReference>
<dbReference type="InterPro" id="IPR003599">
    <property type="entry name" value="Ig_sub"/>
</dbReference>
<keyword evidence="3" id="KW-1015">Disulfide bond</keyword>
<dbReference type="SMART" id="SM00409">
    <property type="entry name" value="IG"/>
    <property type="match status" value="2"/>
</dbReference>
<keyword evidence="2" id="KW-0677">Repeat</keyword>
<dbReference type="InterPro" id="IPR013098">
    <property type="entry name" value="Ig_I-set"/>
</dbReference>
<evidence type="ECO:0000256" key="5">
    <source>
        <dbReference type="SAM" id="Phobius"/>
    </source>
</evidence>
<evidence type="ECO:0000313" key="9">
    <source>
        <dbReference type="Proteomes" id="UP000596742"/>
    </source>
</evidence>
<evidence type="ECO:0000259" key="6">
    <source>
        <dbReference type="PROSITE" id="PS50041"/>
    </source>
</evidence>
<dbReference type="SMART" id="SM00408">
    <property type="entry name" value="IGc2"/>
    <property type="match status" value="2"/>
</dbReference>
<evidence type="ECO:0000259" key="7">
    <source>
        <dbReference type="PROSITE" id="PS50835"/>
    </source>
</evidence>
<dbReference type="Pfam" id="PF07679">
    <property type="entry name" value="I-set"/>
    <property type="match status" value="1"/>
</dbReference>
<keyword evidence="1" id="KW-0732">Signal</keyword>
<dbReference type="EMBL" id="UYJE01008844">
    <property type="protein sequence ID" value="VDI67819.1"/>
    <property type="molecule type" value="Genomic_DNA"/>
</dbReference>
<keyword evidence="5" id="KW-0812">Transmembrane</keyword>
<name>A0A8B6GRM2_MYTGA</name>
<reference evidence="8" key="1">
    <citation type="submission" date="2018-11" db="EMBL/GenBank/DDBJ databases">
        <authorList>
            <person name="Alioto T."/>
            <person name="Alioto T."/>
        </authorList>
    </citation>
    <scope>NUCLEOTIDE SEQUENCE</scope>
</reference>
<evidence type="ECO:0000313" key="8">
    <source>
        <dbReference type="EMBL" id="VDI67819.1"/>
    </source>
</evidence>
<dbReference type="PROSITE" id="PS50041">
    <property type="entry name" value="C_TYPE_LECTIN_2"/>
    <property type="match status" value="1"/>
</dbReference>
<feature type="domain" description="Ig-like" evidence="7">
    <location>
        <begin position="101"/>
        <end position="192"/>
    </location>
</feature>
<dbReference type="Pfam" id="PF13927">
    <property type="entry name" value="Ig_3"/>
    <property type="match status" value="1"/>
</dbReference>
<organism evidence="8 9">
    <name type="scientific">Mytilus galloprovincialis</name>
    <name type="common">Mediterranean mussel</name>
    <dbReference type="NCBI Taxonomy" id="29158"/>
    <lineage>
        <taxon>Eukaryota</taxon>
        <taxon>Metazoa</taxon>
        <taxon>Spiralia</taxon>
        <taxon>Lophotrochozoa</taxon>
        <taxon>Mollusca</taxon>
        <taxon>Bivalvia</taxon>
        <taxon>Autobranchia</taxon>
        <taxon>Pteriomorphia</taxon>
        <taxon>Mytilida</taxon>
        <taxon>Mytiloidea</taxon>
        <taxon>Mytilidae</taxon>
        <taxon>Mytilinae</taxon>
        <taxon>Mytilus</taxon>
    </lineage>
</organism>
<feature type="transmembrane region" description="Helical" evidence="5">
    <location>
        <begin position="357"/>
        <end position="380"/>
    </location>
</feature>
<dbReference type="PROSITE" id="PS50835">
    <property type="entry name" value="IG_LIKE"/>
    <property type="match status" value="2"/>
</dbReference>
<keyword evidence="5" id="KW-1133">Transmembrane helix</keyword>